<dbReference type="STRING" id="1561998.A0A1I7TGI1"/>
<feature type="region of interest" description="Disordered" evidence="1">
    <location>
        <begin position="63"/>
        <end position="142"/>
    </location>
</feature>
<organism evidence="2 3">
    <name type="scientific">Caenorhabditis tropicalis</name>
    <dbReference type="NCBI Taxonomy" id="1561998"/>
    <lineage>
        <taxon>Eukaryota</taxon>
        <taxon>Metazoa</taxon>
        <taxon>Ecdysozoa</taxon>
        <taxon>Nematoda</taxon>
        <taxon>Chromadorea</taxon>
        <taxon>Rhabditida</taxon>
        <taxon>Rhabditina</taxon>
        <taxon>Rhabditomorpha</taxon>
        <taxon>Rhabditoidea</taxon>
        <taxon>Rhabditidae</taxon>
        <taxon>Peloderinae</taxon>
        <taxon>Caenorhabditis</taxon>
    </lineage>
</organism>
<name>A0A1I7TGI1_9PELO</name>
<keyword evidence="2" id="KW-1185">Reference proteome</keyword>
<dbReference type="PANTHER" id="PTHR20835:SF2">
    <property type="entry name" value="PROTEIN PHOSPHATASE 1 REGULATORY SUBUNIT 11"/>
    <property type="match status" value="1"/>
</dbReference>
<dbReference type="GO" id="GO:0008157">
    <property type="term" value="F:protein phosphatase 1 binding"/>
    <property type="evidence" value="ECO:0007669"/>
    <property type="project" value="TreeGrafter"/>
</dbReference>
<feature type="compositionally biased region" description="Basic and acidic residues" evidence="1">
    <location>
        <begin position="120"/>
        <end position="131"/>
    </location>
</feature>
<reference evidence="3" key="1">
    <citation type="submission" date="2016-11" db="UniProtKB">
        <authorList>
            <consortium name="WormBaseParasite"/>
        </authorList>
    </citation>
    <scope>IDENTIFICATION</scope>
</reference>
<proteinExistence type="predicted"/>
<dbReference type="AlphaFoldDB" id="A0A1I7TGI1"/>
<evidence type="ECO:0000313" key="3">
    <source>
        <dbReference type="WBParaSite" id="Csp11.Scaffold606.g5710.t2"/>
    </source>
</evidence>
<feature type="compositionally biased region" description="Basic and acidic residues" evidence="1">
    <location>
        <begin position="73"/>
        <end position="103"/>
    </location>
</feature>
<dbReference type="WBParaSite" id="Csp11.Scaffold606.g5710.t2">
    <property type="protein sequence ID" value="Csp11.Scaffold606.g5710.t2"/>
    <property type="gene ID" value="Csp11.Scaffold606.g5710"/>
</dbReference>
<accession>A0A1I7TGI1</accession>
<dbReference type="GO" id="GO:0005634">
    <property type="term" value="C:nucleus"/>
    <property type="evidence" value="ECO:0007669"/>
    <property type="project" value="TreeGrafter"/>
</dbReference>
<dbReference type="InterPro" id="IPR011107">
    <property type="entry name" value="PPI_Ypi1"/>
</dbReference>
<evidence type="ECO:0000313" key="2">
    <source>
        <dbReference type="Proteomes" id="UP000095282"/>
    </source>
</evidence>
<dbReference type="eggNOG" id="KOG4102">
    <property type="taxonomic scope" value="Eukaryota"/>
</dbReference>
<dbReference type="PANTHER" id="PTHR20835">
    <property type="entry name" value="E3 UBIQUITIN-PROTEIN LIGASE PPP1R11-RELATED"/>
    <property type="match status" value="1"/>
</dbReference>
<sequence>MATTTTVVTVEDQNPPEQLVLRLRAPSSPPHVTWAADVIDNEHMGRLKSNCCCIYVAPRRWDDPSTWEPDEHETEHCRGHTELKKPKGEEPKKDDGCGCDHSHPLYTPSPKKVGGACLREASERGEREKVHTNKTNDTSKEN</sequence>
<dbReference type="Pfam" id="PF07491">
    <property type="entry name" value="PPI_Ypi1"/>
    <property type="match status" value="1"/>
</dbReference>
<dbReference type="GO" id="GO:0004865">
    <property type="term" value="F:protein serine/threonine phosphatase inhibitor activity"/>
    <property type="evidence" value="ECO:0007669"/>
    <property type="project" value="InterPro"/>
</dbReference>
<evidence type="ECO:0000256" key="1">
    <source>
        <dbReference type="SAM" id="MobiDB-lite"/>
    </source>
</evidence>
<protein>
    <submittedName>
        <fullName evidence="3">Protein phosphatase 1 regulatory subunit 11</fullName>
    </submittedName>
</protein>
<dbReference type="Proteomes" id="UP000095282">
    <property type="component" value="Unplaced"/>
</dbReference>